<proteinExistence type="inferred from homology"/>
<dbReference type="GO" id="GO:0016020">
    <property type="term" value="C:membrane"/>
    <property type="evidence" value="ECO:0007669"/>
    <property type="project" value="InterPro"/>
</dbReference>
<dbReference type="UniPathway" id="UPA00132"/>
<dbReference type="Gene3D" id="1.10.45.10">
    <property type="entry name" value="Vanillyl-alcohol Oxidase, Chain A, domain 4"/>
    <property type="match status" value="1"/>
</dbReference>
<dbReference type="Gene3D" id="3.30.43.10">
    <property type="entry name" value="Uridine Diphospho-n-acetylenolpyruvylglucosamine Reductase, domain 2"/>
    <property type="match status" value="1"/>
</dbReference>
<dbReference type="OrthoDB" id="9800184at2"/>
<reference evidence="6 7" key="1">
    <citation type="submission" date="2019-01" db="EMBL/GenBank/DDBJ databases">
        <title>Nocardioides guangzhouensis sp. nov., an actinobacterium isolated from soil.</title>
        <authorList>
            <person name="Fu Y."/>
            <person name="Cai Y."/>
            <person name="Lin Z."/>
            <person name="Chen P."/>
        </authorList>
    </citation>
    <scope>NUCLEOTIDE SEQUENCE [LARGE SCALE GENOMIC DNA]</scope>
    <source>
        <strain evidence="6 7">130</strain>
    </source>
</reference>
<dbReference type="InterPro" id="IPR007173">
    <property type="entry name" value="ALO_C"/>
</dbReference>
<dbReference type="PIRSF" id="PIRSF000136">
    <property type="entry name" value="LGO_GLO"/>
    <property type="match status" value="1"/>
</dbReference>
<dbReference type="SUPFAM" id="SSF56176">
    <property type="entry name" value="FAD-binding/transporter-associated domain-like"/>
    <property type="match status" value="1"/>
</dbReference>
<dbReference type="InterPro" id="IPR016171">
    <property type="entry name" value="Vanillyl_alc_oxidase_C-sub2"/>
</dbReference>
<gene>
    <name evidence="6" type="ORF">EKO23_06920</name>
</gene>
<dbReference type="AlphaFoldDB" id="A0A4Q4ZI23"/>
<dbReference type="Proteomes" id="UP000295198">
    <property type="component" value="Unassembled WGS sequence"/>
</dbReference>
<evidence type="ECO:0000313" key="7">
    <source>
        <dbReference type="Proteomes" id="UP000295198"/>
    </source>
</evidence>
<comment type="similarity">
    <text evidence="2">Belongs to the oxygen-dependent FAD-linked oxidoreductase family.</text>
</comment>
<dbReference type="InterPro" id="IPR016166">
    <property type="entry name" value="FAD-bd_PCMH"/>
</dbReference>
<dbReference type="InterPro" id="IPR006094">
    <property type="entry name" value="Oxid_FAD_bind_N"/>
</dbReference>
<dbReference type="PROSITE" id="PS00862">
    <property type="entry name" value="OX2_COVAL_FAD"/>
    <property type="match status" value="1"/>
</dbReference>
<evidence type="ECO:0000256" key="4">
    <source>
        <dbReference type="ARBA" id="ARBA00023002"/>
    </source>
</evidence>
<dbReference type="Pfam" id="PF04030">
    <property type="entry name" value="ALO"/>
    <property type="match status" value="1"/>
</dbReference>
<dbReference type="InterPro" id="IPR016167">
    <property type="entry name" value="FAD-bd_PCMH_sub1"/>
</dbReference>
<dbReference type="Gene3D" id="3.30.465.10">
    <property type="match status" value="1"/>
</dbReference>
<feature type="domain" description="FAD-binding PCMH-type" evidence="5">
    <location>
        <begin position="16"/>
        <end position="186"/>
    </location>
</feature>
<accession>A0A4Q4ZI23</accession>
<keyword evidence="3" id="KW-0060">Ascorbate biosynthesis</keyword>
<dbReference type="InterPro" id="IPR016169">
    <property type="entry name" value="FAD-bd_PCMH_sub2"/>
</dbReference>
<dbReference type="PANTHER" id="PTHR43762">
    <property type="entry name" value="L-GULONOLACTONE OXIDASE"/>
    <property type="match status" value="1"/>
</dbReference>
<dbReference type="InterPro" id="IPR010031">
    <property type="entry name" value="FAD_lactone_oxidase-like"/>
</dbReference>
<dbReference type="PANTHER" id="PTHR43762:SF1">
    <property type="entry name" value="D-ARABINONO-1,4-LACTONE OXIDASE"/>
    <property type="match status" value="1"/>
</dbReference>
<evidence type="ECO:0000259" key="5">
    <source>
        <dbReference type="PROSITE" id="PS51387"/>
    </source>
</evidence>
<dbReference type="GO" id="GO:0071949">
    <property type="term" value="F:FAD binding"/>
    <property type="evidence" value="ECO:0007669"/>
    <property type="project" value="InterPro"/>
</dbReference>
<dbReference type="PROSITE" id="PS51387">
    <property type="entry name" value="FAD_PCMH"/>
    <property type="match status" value="1"/>
</dbReference>
<keyword evidence="7" id="KW-1185">Reference proteome</keyword>
<evidence type="ECO:0000256" key="3">
    <source>
        <dbReference type="ARBA" id="ARBA00022644"/>
    </source>
</evidence>
<evidence type="ECO:0000313" key="6">
    <source>
        <dbReference type="EMBL" id="RYP87004.1"/>
    </source>
</evidence>
<dbReference type="GO" id="GO:0080049">
    <property type="term" value="F:L-gulono-1,4-lactone dehydrogenase activity"/>
    <property type="evidence" value="ECO:0007669"/>
    <property type="project" value="TreeGrafter"/>
</dbReference>
<comment type="caution">
    <text evidence="6">The sequence shown here is derived from an EMBL/GenBank/DDBJ whole genome shotgun (WGS) entry which is preliminary data.</text>
</comment>
<keyword evidence="4" id="KW-0560">Oxidoreductase</keyword>
<organism evidence="6 7">
    <name type="scientific">Nocardioides guangzhouensis</name>
    <dbReference type="NCBI Taxonomy" id="2497878"/>
    <lineage>
        <taxon>Bacteria</taxon>
        <taxon>Bacillati</taxon>
        <taxon>Actinomycetota</taxon>
        <taxon>Actinomycetes</taxon>
        <taxon>Propionibacteriales</taxon>
        <taxon>Nocardioidaceae</taxon>
        <taxon>Nocardioides</taxon>
    </lineage>
</organism>
<dbReference type="GO" id="GO:0019853">
    <property type="term" value="P:L-ascorbic acid biosynthetic process"/>
    <property type="evidence" value="ECO:0007669"/>
    <property type="project" value="UniProtKB-UniPathway"/>
</dbReference>
<dbReference type="Pfam" id="PF01565">
    <property type="entry name" value="FAD_binding_4"/>
    <property type="match status" value="1"/>
</dbReference>
<comment type="pathway">
    <text evidence="1">Cofactor biosynthesis; L-ascorbate biosynthesis.</text>
</comment>
<dbReference type="EMBL" id="SDKM01000008">
    <property type="protein sequence ID" value="RYP87004.1"/>
    <property type="molecule type" value="Genomic_DNA"/>
</dbReference>
<dbReference type="InterPro" id="IPR036318">
    <property type="entry name" value="FAD-bd_PCMH-like_sf"/>
</dbReference>
<dbReference type="InterPro" id="IPR006093">
    <property type="entry name" value="Oxy_OxRdtase_FAD_BS"/>
</dbReference>
<sequence>MSDTTPPGWRNWSRLEKARPARVVTPTDADEVGVIVREVAERGGTLKVTGTGHSFTPIAVPEDVLLRPEGLSGVVGIDREAMTATVRAGTPLHELNAELTRAGLSLHNMGDIDRQTVSGATSTGTHGTGGVAASLAMQLSALELVTGDGSVLRASRTENADVFAVARVGLGALGVLTELTFDVEPLGVLEAHERTMPWDEALASYDEILAANHHADLYWFPHTDVVQVKTNNRLDAEPSVAEPLGRVRRFVDDELLANGAFGVVNAVGNRAPRLVPPLARLSAGLLSERRYSDVPHRVFTAPRRVVFREMEYAVPREAGMAALREARALVEKEGWRISFPVEIRYAPADDIALSTASARDSVYLAFHVNRRTDHTAYFRGVERVMREHDGRPHWGKLHTRTAADLAPAYPRWDEFQAVRDRLDPRRVFVNAHLRTILGP</sequence>
<dbReference type="NCBIfam" id="TIGR01679">
    <property type="entry name" value="bact_FAD_ox"/>
    <property type="match status" value="1"/>
</dbReference>
<name>A0A4Q4ZI23_9ACTN</name>
<evidence type="ECO:0000256" key="2">
    <source>
        <dbReference type="ARBA" id="ARBA00005466"/>
    </source>
</evidence>
<protein>
    <submittedName>
        <fullName evidence="6">FAD-binding protein</fullName>
    </submittedName>
</protein>
<dbReference type="Gene3D" id="3.30.70.2520">
    <property type="match status" value="1"/>
</dbReference>
<evidence type="ECO:0000256" key="1">
    <source>
        <dbReference type="ARBA" id="ARBA00005147"/>
    </source>
</evidence>
<dbReference type="RefSeq" id="WP_134715565.1">
    <property type="nucleotide sequence ID" value="NZ_SDKM01000008.1"/>
</dbReference>
<dbReference type="GO" id="GO:0003885">
    <property type="term" value="F:D-arabinono-1,4-lactone oxidase activity"/>
    <property type="evidence" value="ECO:0007669"/>
    <property type="project" value="InterPro"/>
</dbReference>